<dbReference type="EMBL" id="CP011125">
    <property type="protein sequence ID" value="AKF06305.1"/>
    <property type="molecule type" value="Genomic_DNA"/>
</dbReference>
<feature type="compositionally biased region" description="Low complexity" evidence="1">
    <location>
        <begin position="334"/>
        <end position="347"/>
    </location>
</feature>
<gene>
    <name evidence="3" type="ORF">DB32_003454</name>
</gene>
<evidence type="ECO:0000313" key="4">
    <source>
        <dbReference type="Proteomes" id="UP000034883"/>
    </source>
</evidence>
<evidence type="ECO:0000256" key="2">
    <source>
        <dbReference type="SAM" id="Phobius"/>
    </source>
</evidence>
<feature type="region of interest" description="Disordered" evidence="1">
    <location>
        <begin position="360"/>
        <end position="615"/>
    </location>
</feature>
<accession>A0A0F6W394</accession>
<dbReference type="RefSeq" id="WP_053233490.1">
    <property type="nucleotide sequence ID" value="NZ_CP011125.1"/>
</dbReference>
<dbReference type="AlphaFoldDB" id="A0A0F6W394"/>
<evidence type="ECO:0000256" key="1">
    <source>
        <dbReference type="SAM" id="MobiDB-lite"/>
    </source>
</evidence>
<feature type="compositionally biased region" description="Basic and acidic residues" evidence="1">
    <location>
        <begin position="321"/>
        <end position="333"/>
    </location>
</feature>
<organism evidence="3 4">
    <name type="scientific">Sandaracinus amylolyticus</name>
    <dbReference type="NCBI Taxonomy" id="927083"/>
    <lineage>
        <taxon>Bacteria</taxon>
        <taxon>Pseudomonadati</taxon>
        <taxon>Myxococcota</taxon>
        <taxon>Polyangia</taxon>
        <taxon>Polyangiales</taxon>
        <taxon>Sandaracinaceae</taxon>
        <taxon>Sandaracinus</taxon>
    </lineage>
</organism>
<evidence type="ECO:0000313" key="3">
    <source>
        <dbReference type="EMBL" id="AKF06305.1"/>
    </source>
</evidence>
<sequence length="680" mass="74065">MIPSPLLRAVGRVARRLRAQRAADAATTVGLAGLGVAALALLAGKTGALGDREARVLLVIAVVMPCVAALIAALRPVPRLVAARLLDRTHATKGRLAAALELASSDEKSEWTRAALEDAAAASASLRPDRAVPFRAPRDLASFAGLSVAVALLASLEIPRRVEIPIARGITPVVLHDDDLDAFEDRMRAITDAPDVAPEVLAQADALNRVLEDLADRRIDRSETLRRLAELEERIEAARPAGDEHLRDELRAMGQELRRSELAQDLAEAMREGDAARAELAMRELASRMREDRPDRAELDRLRRALEEAAREREDAGEDELERREEEMQRLLQREQAATPEQQQEQQRLLEQRRRELDRLRREHQERQEARRELDRLRRELEQSAESMQQQDEQSQQQTSDSMERAAEDLNRMARQQLTQEQMEDIARQARELRELIRRQREQQQQAGGQGEGQQGSQGQGGEGQQGRQSSPMDRFVLRARGQGGGQGTPIVAPGSGAEGRQGQSAGGGSQQGAQGGAGAGAQGEGQEGGSSGGRGEEQEALAVGQGGDAQLEIPGLGGQQGEEGGAGGQGEGTMPGGGAGAEHAPASLDDPTGLREGGRTVQVRGEARRGPSRPEVIRTAAQRGFATREYSDVYGEYADHAEEVIERDRVPPGYRFYVQRYFQLIRPRDGLQPSDSESE</sequence>
<feature type="compositionally biased region" description="Gly residues" evidence="1">
    <location>
        <begin position="497"/>
        <end position="534"/>
    </location>
</feature>
<feature type="compositionally biased region" description="Basic and acidic residues" evidence="1">
    <location>
        <begin position="402"/>
        <end position="412"/>
    </location>
</feature>
<dbReference type="PANTHER" id="PTHR40903:SF1">
    <property type="entry name" value="HYPHALLY REGULATED CELL WALL PROTEIN 3"/>
    <property type="match status" value="1"/>
</dbReference>
<feature type="compositionally biased region" description="Gly residues" evidence="1">
    <location>
        <begin position="556"/>
        <end position="581"/>
    </location>
</feature>
<feature type="region of interest" description="Disordered" evidence="1">
    <location>
        <begin position="309"/>
        <end position="348"/>
    </location>
</feature>
<dbReference type="Proteomes" id="UP000034883">
    <property type="component" value="Chromosome"/>
</dbReference>
<feature type="compositionally biased region" description="Gly residues" evidence="1">
    <location>
        <begin position="448"/>
        <end position="465"/>
    </location>
</feature>
<dbReference type="OrthoDB" id="5488012at2"/>
<dbReference type="PANTHER" id="PTHR40903">
    <property type="entry name" value="GLYCINE-RICH CELL WALL STRUCTURAL PROTEIN 1-LIKE"/>
    <property type="match status" value="1"/>
</dbReference>
<keyword evidence="2" id="KW-0812">Transmembrane</keyword>
<keyword evidence="4" id="KW-1185">Reference proteome</keyword>
<reference evidence="3 4" key="1">
    <citation type="submission" date="2015-03" db="EMBL/GenBank/DDBJ databases">
        <title>Genome assembly of Sandaracinus amylolyticus DSM 53668.</title>
        <authorList>
            <person name="Sharma G."/>
            <person name="Subramanian S."/>
        </authorList>
    </citation>
    <scope>NUCLEOTIDE SEQUENCE [LARGE SCALE GENOMIC DNA]</scope>
    <source>
        <strain evidence="3 4">DSM 53668</strain>
    </source>
</reference>
<name>A0A0F6W394_9BACT</name>
<dbReference type="KEGG" id="samy:DB32_003454"/>
<feature type="transmembrane region" description="Helical" evidence="2">
    <location>
        <begin position="56"/>
        <end position="74"/>
    </location>
</feature>
<protein>
    <submittedName>
        <fullName evidence="3">Uncharacterized protein</fullName>
    </submittedName>
</protein>
<dbReference type="STRING" id="927083.DB32_003454"/>
<feature type="transmembrane region" description="Helical" evidence="2">
    <location>
        <begin position="21"/>
        <end position="44"/>
    </location>
</feature>
<proteinExistence type="predicted"/>
<keyword evidence="2" id="KW-1133">Transmembrane helix</keyword>
<keyword evidence="2" id="KW-0472">Membrane</keyword>
<feature type="compositionally biased region" description="Low complexity" evidence="1">
    <location>
        <begin position="384"/>
        <end position="401"/>
    </location>
</feature>
<feature type="compositionally biased region" description="Basic and acidic residues" evidence="1">
    <location>
        <begin position="425"/>
        <end position="442"/>
    </location>
</feature>
<feature type="compositionally biased region" description="Basic and acidic residues" evidence="1">
    <location>
        <begin position="360"/>
        <end position="382"/>
    </location>
</feature>